<reference evidence="2" key="1">
    <citation type="journal article" date="2019" name="Int. J. Syst. Evol. Microbiol.">
        <title>The Global Catalogue of Microorganisms (GCM) 10K type strain sequencing project: providing services to taxonomists for standard genome sequencing and annotation.</title>
        <authorList>
            <consortium name="The Broad Institute Genomics Platform"/>
            <consortium name="The Broad Institute Genome Sequencing Center for Infectious Disease"/>
            <person name="Wu L."/>
            <person name="Ma J."/>
        </authorList>
    </citation>
    <scope>NUCLEOTIDE SEQUENCE [LARGE SCALE GENOMIC DNA]</scope>
    <source>
        <strain evidence="2">2902at01</strain>
    </source>
</reference>
<dbReference type="RefSeq" id="WP_377542299.1">
    <property type="nucleotide sequence ID" value="NZ_JBHSBN010000002.1"/>
</dbReference>
<name>A0ABV8KH48_9ACTN</name>
<evidence type="ECO:0000313" key="1">
    <source>
        <dbReference type="EMBL" id="MFC4105284.1"/>
    </source>
</evidence>
<proteinExistence type="predicted"/>
<organism evidence="1 2">
    <name type="scientific">Micromonospora zhanjiangensis</name>
    <dbReference type="NCBI Taxonomy" id="1522057"/>
    <lineage>
        <taxon>Bacteria</taxon>
        <taxon>Bacillati</taxon>
        <taxon>Actinomycetota</taxon>
        <taxon>Actinomycetes</taxon>
        <taxon>Micromonosporales</taxon>
        <taxon>Micromonosporaceae</taxon>
        <taxon>Micromonospora</taxon>
    </lineage>
</organism>
<dbReference type="EMBL" id="JBHSBN010000002">
    <property type="protein sequence ID" value="MFC4105284.1"/>
    <property type="molecule type" value="Genomic_DNA"/>
</dbReference>
<gene>
    <name evidence="1" type="ORF">ACFOX0_04930</name>
</gene>
<dbReference type="PROSITE" id="PS51257">
    <property type="entry name" value="PROKAR_LIPOPROTEIN"/>
    <property type="match status" value="1"/>
</dbReference>
<sequence length="184" mass="18674">MRGQLCLIGAGLLLVSLSGCDKDAAASTPIADPAPAVVEIPARAAGGACRLLDFAVVEQHTGTRFDVAAASESAGSQSCVLRTEDEPQPALMLAVTRTAVDASIYRTSVVPKGATTVSGLGKAAYRTVPKPAAGRGVGVEIGWLAAGGRMVCLRFTFPAGRDEAADGFAPKLLALAKQVDAQPA</sequence>
<keyword evidence="2" id="KW-1185">Reference proteome</keyword>
<evidence type="ECO:0000313" key="2">
    <source>
        <dbReference type="Proteomes" id="UP001595868"/>
    </source>
</evidence>
<accession>A0ABV8KH48</accession>
<protein>
    <recommendedName>
        <fullName evidence="3">DUF3558 domain-containing protein</fullName>
    </recommendedName>
</protein>
<dbReference type="Proteomes" id="UP001595868">
    <property type="component" value="Unassembled WGS sequence"/>
</dbReference>
<evidence type="ECO:0008006" key="3">
    <source>
        <dbReference type="Google" id="ProtNLM"/>
    </source>
</evidence>
<comment type="caution">
    <text evidence="1">The sequence shown here is derived from an EMBL/GenBank/DDBJ whole genome shotgun (WGS) entry which is preliminary data.</text>
</comment>